<dbReference type="CDD" id="cd13357">
    <property type="entry name" value="PH-GRAM_MTMR2_insect-like"/>
    <property type="match status" value="1"/>
</dbReference>
<evidence type="ECO:0000256" key="9">
    <source>
        <dbReference type="PIRSR" id="PIRSR630564-1"/>
    </source>
</evidence>
<dbReference type="GO" id="GO:0004438">
    <property type="term" value="F:phosphatidylinositol-3-phosphate phosphatase activity"/>
    <property type="evidence" value="ECO:0000318"/>
    <property type="project" value="GO_Central"/>
</dbReference>
<evidence type="ECO:0000256" key="6">
    <source>
        <dbReference type="ARBA" id="ARBA00022801"/>
    </source>
</evidence>
<keyword evidence="7" id="KW-0443">Lipid metabolism</keyword>
<reference evidence="15" key="1">
    <citation type="submission" date="2015-02" db="EMBL/GenBank/DDBJ databases">
        <title>Genome sequencing for Strongylocentrotus purpuratus.</title>
        <authorList>
            <person name="Murali S."/>
            <person name="Liu Y."/>
            <person name="Vee V."/>
            <person name="English A."/>
            <person name="Wang M."/>
            <person name="Skinner E."/>
            <person name="Han Y."/>
            <person name="Muzny D.M."/>
            <person name="Worley K.C."/>
            <person name="Gibbs R.A."/>
        </authorList>
    </citation>
    <scope>NUCLEOTIDE SEQUENCE</scope>
</reference>
<dbReference type="OMA" id="VPLCTIN"/>
<dbReference type="CDD" id="cd14535">
    <property type="entry name" value="PTP-MTM1-like"/>
    <property type="match status" value="1"/>
</dbReference>
<dbReference type="SMART" id="SM00568">
    <property type="entry name" value="GRAM"/>
    <property type="match status" value="1"/>
</dbReference>
<keyword evidence="5" id="KW-0963">Cytoplasm</keyword>
<dbReference type="InParanoid" id="A0A7M7NHF3"/>
<evidence type="ECO:0000256" key="4">
    <source>
        <dbReference type="ARBA" id="ARBA00012903"/>
    </source>
</evidence>
<keyword evidence="15" id="KW-1185">Reference proteome</keyword>
<dbReference type="SUPFAM" id="SSF50729">
    <property type="entry name" value="PH domain-like"/>
    <property type="match status" value="1"/>
</dbReference>
<feature type="domain" description="Tyrosine specific protein phosphatases" evidence="12">
    <location>
        <begin position="419"/>
        <end position="466"/>
    </location>
</feature>
<evidence type="ECO:0000256" key="10">
    <source>
        <dbReference type="PIRSR" id="PIRSR630564-2"/>
    </source>
</evidence>
<evidence type="ECO:0000256" key="1">
    <source>
        <dbReference type="ARBA" id="ARBA00004184"/>
    </source>
</evidence>
<dbReference type="InterPro" id="IPR016130">
    <property type="entry name" value="Tyr_Pase_AS"/>
</dbReference>
<dbReference type="InterPro" id="IPR003595">
    <property type="entry name" value="Tyr_Pase_cat"/>
</dbReference>
<dbReference type="PROSITE" id="PS51339">
    <property type="entry name" value="PPASE_MYOTUBULARIN"/>
    <property type="match status" value="1"/>
</dbReference>
<dbReference type="PROSITE" id="PS50056">
    <property type="entry name" value="TYR_PHOSPHATASE_2"/>
    <property type="match status" value="1"/>
</dbReference>
<dbReference type="Pfam" id="PF02893">
    <property type="entry name" value="GRAM"/>
    <property type="match status" value="1"/>
</dbReference>
<dbReference type="InterPro" id="IPR030564">
    <property type="entry name" value="Myotubularin"/>
</dbReference>
<dbReference type="GeneID" id="583980"/>
<dbReference type="SUPFAM" id="SSF52799">
    <property type="entry name" value="(Phosphotyrosine protein) phosphatases II"/>
    <property type="match status" value="1"/>
</dbReference>
<dbReference type="InterPro" id="IPR029021">
    <property type="entry name" value="Prot-tyrosine_phosphatase-like"/>
</dbReference>
<proteinExistence type="inferred from homology"/>
<feature type="region of interest" description="Disordered" evidence="11">
    <location>
        <begin position="1"/>
        <end position="107"/>
    </location>
</feature>
<dbReference type="PROSITE" id="PS00383">
    <property type="entry name" value="TYR_PHOSPHATASE_1"/>
    <property type="match status" value="1"/>
</dbReference>
<dbReference type="GO" id="GO:0005737">
    <property type="term" value="C:cytoplasm"/>
    <property type="evidence" value="ECO:0000318"/>
    <property type="project" value="GO_Central"/>
</dbReference>
<comment type="similarity">
    <text evidence="3">Belongs to the protein-tyrosine phosphatase family. Non-receptor class myotubularin subfamily.</text>
</comment>
<dbReference type="PANTHER" id="PTHR10807:SF128">
    <property type="entry name" value="PHOSPHATIDYLINOSITOL-3,5-BISPHOSPHATE 3-PHOSPHATASE"/>
    <property type="match status" value="1"/>
</dbReference>
<dbReference type="EnsemblMetazoa" id="XM_783865">
    <property type="protein sequence ID" value="XP_788958"/>
    <property type="gene ID" value="LOC583980"/>
</dbReference>
<dbReference type="EC" id="3.1.3.95" evidence="4"/>
<dbReference type="KEGG" id="spu:583980"/>
<dbReference type="InterPro" id="IPR000387">
    <property type="entry name" value="Tyr_Pase_dom"/>
</dbReference>
<dbReference type="PANTHER" id="PTHR10807">
    <property type="entry name" value="MYOTUBULARIN-RELATED"/>
    <property type="match status" value="1"/>
</dbReference>
<organism evidence="14 15">
    <name type="scientific">Strongylocentrotus purpuratus</name>
    <name type="common">Purple sea urchin</name>
    <dbReference type="NCBI Taxonomy" id="7668"/>
    <lineage>
        <taxon>Eukaryota</taxon>
        <taxon>Metazoa</taxon>
        <taxon>Echinodermata</taxon>
        <taxon>Eleutherozoa</taxon>
        <taxon>Echinozoa</taxon>
        <taxon>Echinoidea</taxon>
        <taxon>Euechinoidea</taxon>
        <taxon>Echinacea</taxon>
        <taxon>Camarodonta</taxon>
        <taxon>Echinidea</taxon>
        <taxon>Strongylocentrotidae</taxon>
        <taxon>Strongylocentrotus</taxon>
    </lineage>
</organism>
<feature type="compositionally biased region" description="Low complexity" evidence="11">
    <location>
        <begin position="56"/>
        <end position="69"/>
    </location>
</feature>
<evidence type="ECO:0000259" key="13">
    <source>
        <dbReference type="PROSITE" id="PS51339"/>
    </source>
</evidence>
<dbReference type="OrthoDB" id="271628at2759"/>
<dbReference type="GO" id="GO:0016020">
    <property type="term" value="C:membrane"/>
    <property type="evidence" value="ECO:0000318"/>
    <property type="project" value="GO_Central"/>
</dbReference>
<feature type="compositionally biased region" description="Polar residues" evidence="11">
    <location>
        <begin position="74"/>
        <end position="93"/>
    </location>
</feature>
<dbReference type="Pfam" id="PF06602">
    <property type="entry name" value="Myotub-related"/>
    <property type="match status" value="1"/>
</dbReference>
<dbReference type="Gene3D" id="2.30.29.30">
    <property type="entry name" value="Pleckstrin-homology domain (PH domain)/Phosphotyrosine-binding domain (PTB)"/>
    <property type="match status" value="1"/>
</dbReference>
<feature type="binding site" evidence="10">
    <location>
        <begin position="388"/>
        <end position="389"/>
    </location>
    <ligand>
        <name>substrate</name>
    </ligand>
</feature>
<dbReference type="AlphaFoldDB" id="A0A7M7NHF3"/>
<dbReference type="EnsemblMetazoa" id="XM_030980576">
    <property type="protein sequence ID" value="XP_030836436"/>
    <property type="gene ID" value="LOC583980"/>
</dbReference>
<accession>A0A7M7NHF3</accession>
<feature type="domain" description="Myotubularin phosphatase" evidence="13">
    <location>
        <begin position="238"/>
        <end position="614"/>
    </location>
</feature>
<evidence type="ECO:0000313" key="14">
    <source>
        <dbReference type="EnsemblMetazoa" id="XP_030836436"/>
    </source>
</evidence>
<evidence type="ECO:0000256" key="11">
    <source>
        <dbReference type="SAM" id="MobiDB-lite"/>
    </source>
</evidence>
<dbReference type="RefSeq" id="XP_030836436.1">
    <property type="nucleotide sequence ID" value="XM_030980576.1"/>
</dbReference>
<dbReference type="GO" id="GO:0046856">
    <property type="term" value="P:phosphatidylinositol dephosphorylation"/>
    <property type="evidence" value="ECO:0000318"/>
    <property type="project" value="GO_Central"/>
</dbReference>
<evidence type="ECO:0000259" key="12">
    <source>
        <dbReference type="PROSITE" id="PS50056"/>
    </source>
</evidence>
<dbReference type="SMART" id="SM00404">
    <property type="entry name" value="PTPc_motif"/>
    <property type="match status" value="1"/>
</dbReference>
<evidence type="ECO:0000256" key="2">
    <source>
        <dbReference type="ARBA" id="ARBA00004496"/>
    </source>
</evidence>
<dbReference type="FunFam" id="2.30.29.30:FF:000038">
    <property type="entry name" value="Myotubularin 1, isoform CRA_a"/>
    <property type="match status" value="1"/>
</dbReference>
<keyword evidence="6" id="KW-0378">Hydrolase</keyword>
<name>A0A7M7NHF3_STRPU</name>
<feature type="active site" description="Phosphocysteine intermediate" evidence="9">
    <location>
        <position position="450"/>
    </location>
</feature>
<evidence type="ECO:0000256" key="7">
    <source>
        <dbReference type="ARBA" id="ARBA00023098"/>
    </source>
</evidence>
<dbReference type="GO" id="GO:0052629">
    <property type="term" value="F:phosphatidylinositol-3,5-bisphosphate 3-phosphatase activity"/>
    <property type="evidence" value="ECO:0000318"/>
    <property type="project" value="GO_Central"/>
</dbReference>
<dbReference type="RefSeq" id="XP_788958.2">
    <property type="nucleotide sequence ID" value="XM_783865.5"/>
</dbReference>
<dbReference type="GO" id="GO:0012505">
    <property type="term" value="C:endomembrane system"/>
    <property type="evidence" value="ECO:0007669"/>
    <property type="project" value="UniProtKB-SubCell"/>
</dbReference>
<feature type="binding site" evidence="10">
    <location>
        <begin position="363"/>
        <end position="366"/>
    </location>
    <ligand>
        <name>substrate</name>
    </ligand>
</feature>
<evidence type="ECO:0000256" key="5">
    <source>
        <dbReference type="ARBA" id="ARBA00022490"/>
    </source>
</evidence>
<sequence>MEANNGTDLPDDGSRQQRHVRQASATSVDGVNHGVPIPIPVIVNDQRQARAGNTGAASRRAPPSANPAAEVPLQVTTLATSSGGSDTLKSQSGKGPREENSKLSQPEEIPLLLGERIEGIAKDVTYLCPFIGPSRGTLTITNYKLYFKGGDREPPFILDVPLGAVYRVEKVGGSTSRGENSYGLEVFCKDMRNLRFAHKQENHSRRLVYEKVQTYAFPVSNKLPFFAFEYKEYYNENGWAVFDPVAEYKRQGLPTESWRISRINENFTFCDTYPAVLAIPAAADDELLRQVAAFRSRNRLPIMSWLHPQSQATITRCSQPLVGVGGKRSKEDEKYVQMILDANAQSHKLVIMDARPTVNAVANKAKGGGYENEDTYQNAEICFLDIHNIHVMRESLRKLKDICFPSIDEHHWLANLEATHWLEHVKMVLAGAVRIAERVEGQKTSVVVHCSDGWDRTAQLTALAMLLLDPYYRTIRGFEVLIEKEWLACGHKMAQRHGHGDKNYTDADRSPIFQQFIDCVWQVTRQFPNAFEFNEHFLITILDHLYSCLFGTFLFNCERERVKEQVKTKTVSLWSYINSSMEEFINPMYASYMHQHVLFPVASMRRIELWTSYYIRWNPRMKPQEPVHQRNKELLELRTQLQRQVEELQKEIEARDLGLQSTPGGTASPPKITSPVNA</sequence>
<dbReference type="InterPro" id="IPR004182">
    <property type="entry name" value="GRAM"/>
</dbReference>
<feature type="binding site" evidence="10">
    <location>
        <begin position="450"/>
        <end position="456"/>
    </location>
    <ligand>
        <name>substrate</name>
    </ligand>
</feature>
<dbReference type="Proteomes" id="UP000007110">
    <property type="component" value="Unassembled WGS sequence"/>
</dbReference>
<reference evidence="14" key="2">
    <citation type="submission" date="2021-01" db="UniProtKB">
        <authorList>
            <consortium name="EnsemblMetazoa"/>
        </authorList>
    </citation>
    <scope>IDENTIFICATION</scope>
</reference>
<evidence type="ECO:0000256" key="3">
    <source>
        <dbReference type="ARBA" id="ARBA00007471"/>
    </source>
</evidence>
<feature type="region of interest" description="Disordered" evidence="11">
    <location>
        <begin position="654"/>
        <end position="678"/>
    </location>
</feature>
<dbReference type="InterPro" id="IPR010569">
    <property type="entry name" value="Myotubularin-like_Pase_dom"/>
</dbReference>
<comment type="subcellular location">
    <subcellularLocation>
        <location evidence="2">Cytoplasm</location>
    </subcellularLocation>
    <subcellularLocation>
        <location evidence="1">Endomembrane system</location>
        <topology evidence="1">Peripheral membrane protein</topology>
    </subcellularLocation>
</comment>
<dbReference type="InterPro" id="IPR011993">
    <property type="entry name" value="PH-like_dom_sf"/>
</dbReference>
<protein>
    <recommendedName>
        <fullName evidence="4">phosphatidylinositol-3,5-bisphosphate 3-phosphatase</fullName>
        <ecNumber evidence="4">3.1.3.95</ecNumber>
    </recommendedName>
</protein>
<evidence type="ECO:0000256" key="8">
    <source>
        <dbReference type="ARBA" id="ARBA00023136"/>
    </source>
</evidence>
<evidence type="ECO:0000313" key="15">
    <source>
        <dbReference type="Proteomes" id="UP000007110"/>
    </source>
</evidence>
<dbReference type="FunCoup" id="A0A7M7NHF3">
    <property type="interactions" value="1163"/>
</dbReference>
<keyword evidence="8" id="KW-0472">Membrane</keyword>